<organism evidence="2 3">
    <name type="scientific">Roseisolibacter agri</name>
    <dbReference type="NCBI Taxonomy" id="2014610"/>
    <lineage>
        <taxon>Bacteria</taxon>
        <taxon>Pseudomonadati</taxon>
        <taxon>Gemmatimonadota</taxon>
        <taxon>Gemmatimonadia</taxon>
        <taxon>Gemmatimonadales</taxon>
        <taxon>Gemmatimonadaceae</taxon>
        <taxon>Roseisolibacter</taxon>
    </lineage>
</organism>
<name>A0AA37QI02_9BACT</name>
<gene>
    <name evidence="2" type="ORF">rosag_33630</name>
</gene>
<dbReference type="InterPro" id="IPR022742">
    <property type="entry name" value="Hydrolase_4"/>
</dbReference>
<dbReference type="RefSeq" id="WP_284351301.1">
    <property type="nucleotide sequence ID" value="NZ_BRXS01000005.1"/>
</dbReference>
<evidence type="ECO:0000313" key="2">
    <source>
        <dbReference type="EMBL" id="GLC26850.1"/>
    </source>
</evidence>
<feature type="domain" description="Serine aminopeptidase S33" evidence="1">
    <location>
        <begin position="40"/>
        <end position="274"/>
    </location>
</feature>
<dbReference type="Pfam" id="PF12146">
    <property type="entry name" value="Hydrolase_4"/>
    <property type="match status" value="1"/>
</dbReference>
<dbReference type="EMBL" id="BRXS01000005">
    <property type="protein sequence ID" value="GLC26850.1"/>
    <property type="molecule type" value="Genomic_DNA"/>
</dbReference>
<reference evidence="2" key="1">
    <citation type="submission" date="2022-08" db="EMBL/GenBank/DDBJ databases">
        <title>Draft genome sequencing of Roseisolibacter agri AW1220.</title>
        <authorList>
            <person name="Tobiishi Y."/>
            <person name="Tonouchi A."/>
        </authorList>
    </citation>
    <scope>NUCLEOTIDE SEQUENCE</scope>
    <source>
        <strain evidence="2">AW1220</strain>
    </source>
</reference>
<protein>
    <submittedName>
        <fullName evidence="2">Hydrolase</fullName>
    </submittedName>
</protein>
<evidence type="ECO:0000313" key="3">
    <source>
        <dbReference type="Proteomes" id="UP001161325"/>
    </source>
</evidence>
<dbReference type="PANTHER" id="PTHR11614">
    <property type="entry name" value="PHOSPHOLIPASE-RELATED"/>
    <property type="match status" value="1"/>
</dbReference>
<keyword evidence="2" id="KW-0378">Hydrolase</keyword>
<accession>A0AA37QI02</accession>
<dbReference type="InterPro" id="IPR051044">
    <property type="entry name" value="MAG_DAG_Lipase"/>
</dbReference>
<dbReference type="InterPro" id="IPR029058">
    <property type="entry name" value="AB_hydrolase_fold"/>
</dbReference>
<dbReference type="Proteomes" id="UP001161325">
    <property type="component" value="Unassembled WGS sequence"/>
</dbReference>
<dbReference type="Gene3D" id="3.40.50.1820">
    <property type="entry name" value="alpha/beta hydrolase"/>
    <property type="match status" value="1"/>
</dbReference>
<sequence>MSTTHDTPTRAPAEEAPVTLADGTRVVERRWAADAGTPDAGALLLVHGLGEHARRYDHVAAAIGALGIEVRSFDQRGFGRSDGPRATLPSPDALVDDAALMYERVAMERRARGDARAPFILGHSMGGCIVARAVTGGWIRPRGMVLSSPALRPRVSRVDRWAALVGDRWLPNLRVPNRLPMHQVSHDPDVLAAVRQDAEMHDRVTPRLVAFMLAAGERAIADAVRCEVPTLLQVAGDDRFVDPAGAEAFHARLPAGVGTLKRYDALYHEIYNERPADRAVVLADLVDWLRARCAA</sequence>
<comment type="caution">
    <text evidence="2">The sequence shown here is derived from an EMBL/GenBank/DDBJ whole genome shotgun (WGS) entry which is preliminary data.</text>
</comment>
<evidence type="ECO:0000259" key="1">
    <source>
        <dbReference type="Pfam" id="PF12146"/>
    </source>
</evidence>
<keyword evidence="3" id="KW-1185">Reference proteome</keyword>
<dbReference type="AlphaFoldDB" id="A0AA37QI02"/>
<dbReference type="GO" id="GO:0016787">
    <property type="term" value="F:hydrolase activity"/>
    <property type="evidence" value="ECO:0007669"/>
    <property type="project" value="UniProtKB-KW"/>
</dbReference>
<dbReference type="SUPFAM" id="SSF53474">
    <property type="entry name" value="alpha/beta-Hydrolases"/>
    <property type="match status" value="1"/>
</dbReference>
<proteinExistence type="predicted"/>